<sequence length="148" mass="16573">MVTISAQGLGESLHKSLMLYVVGTPNYMCPELLADIPYGFKSNIWAIPQILPCINTPCQVPVEKQCLLQLQILESIQIRLRNLLMALHSQVSSEMGFSSINVEEVLLMYNNETDKAVAHHIPRRVILFECKASTAALILGMLDIFLFL</sequence>
<evidence type="ECO:0000256" key="8">
    <source>
        <dbReference type="ARBA" id="ARBA00048679"/>
    </source>
</evidence>
<keyword evidence="6" id="KW-0067">ATP-binding</keyword>
<dbReference type="PANTHER" id="PTHR43671:SF98">
    <property type="entry name" value="SERINE_THREONINE-PROTEIN KINASE NEK11"/>
    <property type="match status" value="1"/>
</dbReference>
<comment type="caution">
    <text evidence="9">The sequence shown here is derived from an EMBL/GenBank/DDBJ whole genome shotgun (WGS) entry which is preliminary data.</text>
</comment>
<reference evidence="9" key="2">
    <citation type="submission" date="2023-05" db="EMBL/GenBank/DDBJ databases">
        <authorList>
            <person name="Schelkunov M.I."/>
        </authorList>
    </citation>
    <scope>NUCLEOTIDE SEQUENCE</scope>
    <source>
        <strain evidence="9">Hsosn_3</strain>
        <tissue evidence="9">Leaf</tissue>
    </source>
</reference>
<comment type="catalytic activity">
    <reaction evidence="8">
        <text>L-seryl-[protein] + ATP = O-phospho-L-seryl-[protein] + ADP + H(+)</text>
        <dbReference type="Rhea" id="RHEA:17989"/>
        <dbReference type="Rhea" id="RHEA-COMP:9863"/>
        <dbReference type="Rhea" id="RHEA-COMP:11604"/>
        <dbReference type="ChEBI" id="CHEBI:15378"/>
        <dbReference type="ChEBI" id="CHEBI:29999"/>
        <dbReference type="ChEBI" id="CHEBI:30616"/>
        <dbReference type="ChEBI" id="CHEBI:83421"/>
        <dbReference type="ChEBI" id="CHEBI:456216"/>
        <dbReference type="EC" id="2.7.11.1"/>
    </reaction>
</comment>
<gene>
    <name evidence="9" type="ORF">POM88_004722</name>
</gene>
<reference evidence="9" key="1">
    <citation type="submission" date="2023-02" db="EMBL/GenBank/DDBJ databases">
        <title>Genome of toxic invasive species Heracleum sosnowskyi carries increased number of genes despite the absence of recent whole-genome duplications.</title>
        <authorList>
            <person name="Schelkunov M."/>
            <person name="Shtratnikova V."/>
            <person name="Makarenko M."/>
            <person name="Klepikova A."/>
            <person name="Omelchenko D."/>
            <person name="Novikova G."/>
            <person name="Obukhova E."/>
            <person name="Bogdanov V."/>
            <person name="Penin A."/>
            <person name="Logacheva M."/>
        </authorList>
    </citation>
    <scope>NUCLEOTIDE SEQUENCE</scope>
    <source>
        <strain evidence="9">Hsosn_3</strain>
        <tissue evidence="9">Leaf</tissue>
    </source>
</reference>
<name>A0AAD8JM88_9APIA</name>
<evidence type="ECO:0000313" key="10">
    <source>
        <dbReference type="Proteomes" id="UP001237642"/>
    </source>
</evidence>
<evidence type="ECO:0000256" key="1">
    <source>
        <dbReference type="ARBA" id="ARBA00012513"/>
    </source>
</evidence>
<evidence type="ECO:0000256" key="3">
    <source>
        <dbReference type="ARBA" id="ARBA00022679"/>
    </source>
</evidence>
<dbReference type="GO" id="GO:0004674">
    <property type="term" value="F:protein serine/threonine kinase activity"/>
    <property type="evidence" value="ECO:0007669"/>
    <property type="project" value="UniProtKB-KW"/>
</dbReference>
<evidence type="ECO:0000313" key="9">
    <source>
        <dbReference type="EMBL" id="KAK1405117.1"/>
    </source>
</evidence>
<keyword evidence="2" id="KW-0723">Serine/threonine-protein kinase</keyword>
<keyword evidence="10" id="KW-1185">Reference proteome</keyword>
<dbReference type="PANTHER" id="PTHR43671">
    <property type="entry name" value="SERINE/THREONINE-PROTEIN KINASE NEK"/>
    <property type="match status" value="1"/>
</dbReference>
<evidence type="ECO:0000256" key="2">
    <source>
        <dbReference type="ARBA" id="ARBA00022527"/>
    </source>
</evidence>
<dbReference type="EC" id="2.7.11.1" evidence="1"/>
<evidence type="ECO:0000256" key="7">
    <source>
        <dbReference type="ARBA" id="ARBA00047899"/>
    </source>
</evidence>
<dbReference type="SUPFAM" id="SSF56112">
    <property type="entry name" value="Protein kinase-like (PK-like)"/>
    <property type="match status" value="1"/>
</dbReference>
<protein>
    <recommendedName>
        <fullName evidence="1">non-specific serine/threonine protein kinase</fullName>
        <ecNumber evidence="1">2.7.11.1</ecNumber>
    </recommendedName>
</protein>
<organism evidence="9 10">
    <name type="scientific">Heracleum sosnowskyi</name>
    <dbReference type="NCBI Taxonomy" id="360622"/>
    <lineage>
        <taxon>Eukaryota</taxon>
        <taxon>Viridiplantae</taxon>
        <taxon>Streptophyta</taxon>
        <taxon>Embryophyta</taxon>
        <taxon>Tracheophyta</taxon>
        <taxon>Spermatophyta</taxon>
        <taxon>Magnoliopsida</taxon>
        <taxon>eudicotyledons</taxon>
        <taxon>Gunneridae</taxon>
        <taxon>Pentapetalae</taxon>
        <taxon>asterids</taxon>
        <taxon>campanulids</taxon>
        <taxon>Apiales</taxon>
        <taxon>Apiaceae</taxon>
        <taxon>Apioideae</taxon>
        <taxon>apioid superclade</taxon>
        <taxon>Tordylieae</taxon>
        <taxon>Tordyliinae</taxon>
        <taxon>Heracleum</taxon>
    </lineage>
</organism>
<comment type="catalytic activity">
    <reaction evidence="7">
        <text>L-threonyl-[protein] + ATP = O-phospho-L-threonyl-[protein] + ADP + H(+)</text>
        <dbReference type="Rhea" id="RHEA:46608"/>
        <dbReference type="Rhea" id="RHEA-COMP:11060"/>
        <dbReference type="Rhea" id="RHEA-COMP:11605"/>
        <dbReference type="ChEBI" id="CHEBI:15378"/>
        <dbReference type="ChEBI" id="CHEBI:30013"/>
        <dbReference type="ChEBI" id="CHEBI:30616"/>
        <dbReference type="ChEBI" id="CHEBI:61977"/>
        <dbReference type="ChEBI" id="CHEBI:456216"/>
        <dbReference type="EC" id="2.7.11.1"/>
    </reaction>
</comment>
<dbReference type="InterPro" id="IPR050660">
    <property type="entry name" value="NEK_Ser/Thr_kinase"/>
</dbReference>
<keyword evidence="5" id="KW-0418">Kinase</keyword>
<keyword evidence="4" id="KW-0547">Nucleotide-binding</keyword>
<evidence type="ECO:0000256" key="5">
    <source>
        <dbReference type="ARBA" id="ARBA00022777"/>
    </source>
</evidence>
<proteinExistence type="predicted"/>
<dbReference type="GO" id="GO:0005524">
    <property type="term" value="F:ATP binding"/>
    <property type="evidence" value="ECO:0007669"/>
    <property type="project" value="UniProtKB-KW"/>
</dbReference>
<evidence type="ECO:0000256" key="6">
    <source>
        <dbReference type="ARBA" id="ARBA00022840"/>
    </source>
</evidence>
<dbReference type="AlphaFoldDB" id="A0AAD8JM88"/>
<dbReference type="Proteomes" id="UP001237642">
    <property type="component" value="Unassembled WGS sequence"/>
</dbReference>
<dbReference type="Gene3D" id="1.10.510.10">
    <property type="entry name" value="Transferase(Phosphotransferase) domain 1"/>
    <property type="match status" value="1"/>
</dbReference>
<dbReference type="EMBL" id="JAUIZM010000001">
    <property type="protein sequence ID" value="KAK1405117.1"/>
    <property type="molecule type" value="Genomic_DNA"/>
</dbReference>
<keyword evidence="3" id="KW-0808">Transferase</keyword>
<evidence type="ECO:0000256" key="4">
    <source>
        <dbReference type="ARBA" id="ARBA00022741"/>
    </source>
</evidence>
<dbReference type="InterPro" id="IPR011009">
    <property type="entry name" value="Kinase-like_dom_sf"/>
</dbReference>
<accession>A0AAD8JM88</accession>